<dbReference type="FunFam" id="3.80.10.10:FF:000023">
    <property type="entry name" value="Leucine rich repeats and immunoglobulin like domains 3"/>
    <property type="match status" value="1"/>
</dbReference>
<keyword evidence="4" id="KW-0433">Leucine-rich repeat</keyword>
<keyword evidence="15" id="KW-1185">Reference proteome</keyword>
<keyword evidence="11" id="KW-1133">Transmembrane helix</keyword>
<evidence type="ECO:0000256" key="11">
    <source>
        <dbReference type="SAM" id="Phobius"/>
    </source>
</evidence>
<dbReference type="Proteomes" id="UP001566132">
    <property type="component" value="Unassembled WGS sequence"/>
</dbReference>
<evidence type="ECO:0000256" key="7">
    <source>
        <dbReference type="ARBA" id="ARBA00023157"/>
    </source>
</evidence>
<dbReference type="SMART" id="SM00365">
    <property type="entry name" value="LRR_SD22"/>
    <property type="match status" value="6"/>
</dbReference>
<dbReference type="InterPro" id="IPR000372">
    <property type="entry name" value="LRRNT"/>
</dbReference>
<dbReference type="SMART" id="SM00408">
    <property type="entry name" value="IGc2"/>
    <property type="match status" value="3"/>
</dbReference>
<dbReference type="Pfam" id="PF13855">
    <property type="entry name" value="LRR_8"/>
    <property type="match status" value="3"/>
</dbReference>
<dbReference type="Pfam" id="PF01463">
    <property type="entry name" value="LRRCT"/>
    <property type="match status" value="1"/>
</dbReference>
<dbReference type="InterPro" id="IPR013098">
    <property type="entry name" value="Ig_I-set"/>
</dbReference>
<dbReference type="PANTHER" id="PTHR45842:SF21">
    <property type="entry name" value="IG-LIKE DOMAIN-CONTAINING PROTEIN"/>
    <property type="match status" value="1"/>
</dbReference>
<keyword evidence="9" id="KW-0393">Immunoglobulin domain</keyword>
<evidence type="ECO:0000256" key="8">
    <source>
        <dbReference type="ARBA" id="ARBA00023180"/>
    </source>
</evidence>
<dbReference type="EMBL" id="JBDJPC010000008">
    <property type="protein sequence ID" value="KAL1492673.1"/>
    <property type="molecule type" value="Genomic_DNA"/>
</dbReference>
<evidence type="ECO:0000256" key="12">
    <source>
        <dbReference type="SAM" id="SignalP"/>
    </source>
</evidence>
<dbReference type="InterPro" id="IPR001611">
    <property type="entry name" value="Leu-rich_rpt"/>
</dbReference>
<dbReference type="PROSITE" id="PS50835">
    <property type="entry name" value="IG_LIKE"/>
    <property type="match status" value="3"/>
</dbReference>
<dbReference type="Pfam" id="PF07679">
    <property type="entry name" value="I-set"/>
    <property type="match status" value="2"/>
</dbReference>
<dbReference type="SMART" id="SM00082">
    <property type="entry name" value="LRRCT"/>
    <property type="match status" value="1"/>
</dbReference>
<keyword evidence="11" id="KW-0472">Membrane</keyword>
<sequence>MVGVCFWVSYIVLLCSSLGFTTKSRCPESCSCLNTYIDCDSKNLKTIPENIPSYAVHLEINRNKLTKIEALAFKHLTHLQTLKLKQNQINSLSDGAFYGLNKIEKLMLDSNHISIINKGWLYALGSLKELTLSHNRIIQILDDSWEYCTKLTVLNLSFNKLESIEKDSFKHLNNLQKLILNNNNIIIIKDGAFVHLKKLKVLHFSFNKISWTIEDARGVFQDMTDLNKISLSGNNIKTINSDAFLGLKNVTYINLDRNNITSIHNNTFSKVPNLRQLIINTNSTLCDCNLAWFVDWLNGKNLNVQAFCAYPHWLQGQSISDIPPSNLTCDEVLKPRLIEEPAVEIMALKGKTVNLSCRARSNSNSNMTFIWKKDNVELSNANIIVKSTVDPDGKSVETVSELRLLSVENAHTGTYQCVVSNNYGITYSQQSTIAVLVYPTFLKTPKNIEVEAGEIVKLECAVTGEPPPEISWNKDGGNDFPAARERRMHVLHGDDVFFITNSQLIDSGIYSCTAHNAAGTASADARVQILQKPQLVNRPEDRELAAGELIVLQCMAQGVPKPTVTWFKDGELIVPTERHFFTAENQMMIILDSVHNDSGIYECHLNNSRGSDIGRSSVVIKPNILDVSDSNNMMGIIIITVVCCAVLTSVVWVVIIYQTRKSGRLKESAQFPATELTEIPQDCSSERSSCKDSGTGDSARRSNDDLAEFSGLLHCPRLDHDRTMDQQVDPAPETGE</sequence>
<evidence type="ECO:0000313" key="14">
    <source>
        <dbReference type="EMBL" id="KAL1492673.1"/>
    </source>
</evidence>
<dbReference type="InterPro" id="IPR000483">
    <property type="entry name" value="Cys-rich_flank_reg_C"/>
</dbReference>
<feature type="chain" id="PRO_5044744166" description="Ig-like domain-containing protein" evidence="12">
    <location>
        <begin position="18"/>
        <end position="736"/>
    </location>
</feature>
<dbReference type="SMART" id="SM00409">
    <property type="entry name" value="IG"/>
    <property type="match status" value="3"/>
</dbReference>
<keyword evidence="6" id="KW-0677">Repeat</keyword>
<feature type="domain" description="Ig-like" evidence="13">
    <location>
        <begin position="335"/>
        <end position="434"/>
    </location>
</feature>
<dbReference type="GO" id="GO:0071944">
    <property type="term" value="C:cell periphery"/>
    <property type="evidence" value="ECO:0007669"/>
    <property type="project" value="UniProtKB-ARBA"/>
</dbReference>
<evidence type="ECO:0000256" key="9">
    <source>
        <dbReference type="ARBA" id="ARBA00023319"/>
    </source>
</evidence>
<evidence type="ECO:0000256" key="5">
    <source>
        <dbReference type="ARBA" id="ARBA00022729"/>
    </source>
</evidence>
<feature type="domain" description="Ig-like" evidence="13">
    <location>
        <begin position="533"/>
        <end position="619"/>
    </location>
</feature>
<evidence type="ECO:0000256" key="2">
    <source>
        <dbReference type="ARBA" id="ARBA00022473"/>
    </source>
</evidence>
<dbReference type="PANTHER" id="PTHR45842">
    <property type="entry name" value="SYNAPTIC ADHESION-LIKE MOLECULE SALM"/>
    <property type="match status" value="1"/>
</dbReference>
<dbReference type="Gene3D" id="3.80.10.10">
    <property type="entry name" value="Ribonuclease Inhibitor"/>
    <property type="match status" value="3"/>
</dbReference>
<accession>A0ABD1EDQ2</accession>
<keyword evidence="11" id="KW-0812">Transmembrane</keyword>
<comment type="subcellular location">
    <subcellularLocation>
        <location evidence="1">Secreted</location>
    </subcellularLocation>
</comment>
<dbReference type="SUPFAM" id="SSF52058">
    <property type="entry name" value="L domain-like"/>
    <property type="match status" value="1"/>
</dbReference>
<dbReference type="AlphaFoldDB" id="A0ABD1EDQ2"/>
<keyword evidence="3" id="KW-0964">Secreted</keyword>
<dbReference type="SUPFAM" id="SSF48726">
    <property type="entry name" value="Immunoglobulin"/>
    <property type="match status" value="3"/>
</dbReference>
<evidence type="ECO:0000256" key="6">
    <source>
        <dbReference type="ARBA" id="ARBA00022737"/>
    </source>
</evidence>
<keyword evidence="7" id="KW-1015">Disulfide bond</keyword>
<dbReference type="GO" id="GO:0007399">
    <property type="term" value="P:nervous system development"/>
    <property type="evidence" value="ECO:0007669"/>
    <property type="project" value="UniProtKB-ARBA"/>
</dbReference>
<evidence type="ECO:0000259" key="13">
    <source>
        <dbReference type="PROSITE" id="PS50835"/>
    </source>
</evidence>
<protein>
    <recommendedName>
        <fullName evidence="13">Ig-like domain-containing protein</fullName>
    </recommendedName>
</protein>
<feature type="region of interest" description="Disordered" evidence="10">
    <location>
        <begin position="717"/>
        <end position="736"/>
    </location>
</feature>
<proteinExistence type="predicted"/>
<dbReference type="FunFam" id="2.60.40.10:FF:000107">
    <property type="entry name" value="Myosin, light chain kinase a"/>
    <property type="match status" value="1"/>
</dbReference>
<evidence type="ECO:0000256" key="4">
    <source>
        <dbReference type="ARBA" id="ARBA00022614"/>
    </source>
</evidence>
<comment type="caution">
    <text evidence="14">The sequence shown here is derived from an EMBL/GenBank/DDBJ whole genome shotgun (WGS) entry which is preliminary data.</text>
</comment>
<dbReference type="Pfam" id="PF13927">
    <property type="entry name" value="Ig_3"/>
    <property type="match status" value="1"/>
</dbReference>
<dbReference type="InterPro" id="IPR050467">
    <property type="entry name" value="LRFN"/>
</dbReference>
<dbReference type="InterPro" id="IPR013783">
    <property type="entry name" value="Ig-like_fold"/>
</dbReference>
<feature type="domain" description="Ig-like" evidence="13">
    <location>
        <begin position="439"/>
        <end position="528"/>
    </location>
</feature>
<feature type="region of interest" description="Disordered" evidence="10">
    <location>
        <begin position="682"/>
        <end position="703"/>
    </location>
</feature>
<dbReference type="PROSITE" id="PS51450">
    <property type="entry name" value="LRR"/>
    <property type="match status" value="4"/>
</dbReference>
<gene>
    <name evidence="14" type="ORF">ABEB36_010897</name>
</gene>
<keyword evidence="5 12" id="KW-0732">Signal</keyword>
<feature type="signal peptide" evidence="12">
    <location>
        <begin position="1"/>
        <end position="17"/>
    </location>
</feature>
<evidence type="ECO:0000256" key="10">
    <source>
        <dbReference type="SAM" id="MobiDB-lite"/>
    </source>
</evidence>
<dbReference type="InterPro" id="IPR036179">
    <property type="entry name" value="Ig-like_dom_sf"/>
</dbReference>
<dbReference type="InterPro" id="IPR003599">
    <property type="entry name" value="Ig_sub"/>
</dbReference>
<dbReference type="InterPro" id="IPR032675">
    <property type="entry name" value="LRR_dom_sf"/>
</dbReference>
<dbReference type="SMART" id="SM00369">
    <property type="entry name" value="LRR_TYP"/>
    <property type="match status" value="8"/>
</dbReference>
<dbReference type="SMART" id="SM00013">
    <property type="entry name" value="LRRNT"/>
    <property type="match status" value="1"/>
</dbReference>
<organism evidence="14 15">
    <name type="scientific">Hypothenemus hampei</name>
    <name type="common">Coffee berry borer</name>
    <dbReference type="NCBI Taxonomy" id="57062"/>
    <lineage>
        <taxon>Eukaryota</taxon>
        <taxon>Metazoa</taxon>
        <taxon>Ecdysozoa</taxon>
        <taxon>Arthropoda</taxon>
        <taxon>Hexapoda</taxon>
        <taxon>Insecta</taxon>
        <taxon>Pterygota</taxon>
        <taxon>Neoptera</taxon>
        <taxon>Endopterygota</taxon>
        <taxon>Coleoptera</taxon>
        <taxon>Polyphaga</taxon>
        <taxon>Cucujiformia</taxon>
        <taxon>Curculionidae</taxon>
        <taxon>Scolytinae</taxon>
        <taxon>Hypothenemus</taxon>
    </lineage>
</organism>
<dbReference type="Gene3D" id="2.60.40.10">
    <property type="entry name" value="Immunoglobulins"/>
    <property type="match status" value="3"/>
</dbReference>
<dbReference type="InterPro" id="IPR003591">
    <property type="entry name" value="Leu-rich_rpt_typical-subtyp"/>
</dbReference>
<evidence type="ECO:0000256" key="3">
    <source>
        <dbReference type="ARBA" id="ARBA00022525"/>
    </source>
</evidence>
<keyword evidence="8" id="KW-0325">Glycoprotein</keyword>
<dbReference type="GO" id="GO:0005576">
    <property type="term" value="C:extracellular region"/>
    <property type="evidence" value="ECO:0007669"/>
    <property type="project" value="UniProtKB-SubCell"/>
</dbReference>
<reference evidence="14 15" key="1">
    <citation type="submission" date="2024-05" db="EMBL/GenBank/DDBJ databases">
        <title>Genetic variation in Jamaican populations of the coffee berry borer (Hypothenemus hampei).</title>
        <authorList>
            <person name="Errbii M."/>
            <person name="Myrie A."/>
        </authorList>
    </citation>
    <scope>NUCLEOTIDE SEQUENCE [LARGE SCALE GENOMIC DNA]</scope>
    <source>
        <strain evidence="14">JA-Hopewell-2020-01-JO</strain>
        <tissue evidence="14">Whole body</tissue>
    </source>
</reference>
<feature type="transmembrane region" description="Helical" evidence="11">
    <location>
        <begin position="633"/>
        <end position="657"/>
    </location>
</feature>
<evidence type="ECO:0000256" key="1">
    <source>
        <dbReference type="ARBA" id="ARBA00004613"/>
    </source>
</evidence>
<keyword evidence="2" id="KW-0217">Developmental protein</keyword>
<evidence type="ECO:0000313" key="15">
    <source>
        <dbReference type="Proteomes" id="UP001566132"/>
    </source>
</evidence>
<dbReference type="FunFam" id="3.80.10.10:FF:000002">
    <property type="entry name" value="Slit guidance ligand 2"/>
    <property type="match status" value="1"/>
</dbReference>
<name>A0ABD1EDQ2_HYPHA</name>
<dbReference type="FunFam" id="2.60.40.10:FF:000032">
    <property type="entry name" value="palladin isoform X1"/>
    <property type="match status" value="1"/>
</dbReference>
<dbReference type="InterPro" id="IPR003598">
    <property type="entry name" value="Ig_sub2"/>
</dbReference>
<dbReference type="InterPro" id="IPR007110">
    <property type="entry name" value="Ig-like_dom"/>
</dbReference>